<dbReference type="InterPro" id="IPR003439">
    <property type="entry name" value="ABC_transporter-like_ATP-bd"/>
</dbReference>
<evidence type="ECO:0000256" key="4">
    <source>
        <dbReference type="ARBA" id="ARBA00022840"/>
    </source>
</evidence>
<keyword evidence="1" id="KW-0813">Transport</keyword>
<keyword evidence="2" id="KW-0677">Repeat</keyword>
<evidence type="ECO:0000313" key="8">
    <source>
        <dbReference type="Proteomes" id="UP001212421"/>
    </source>
</evidence>
<keyword evidence="4 7" id="KW-0067">ATP-binding</keyword>
<feature type="compositionally biased region" description="Basic and acidic residues" evidence="5">
    <location>
        <begin position="98"/>
        <end position="116"/>
    </location>
</feature>
<dbReference type="Proteomes" id="UP001212421">
    <property type="component" value="Chromosome"/>
</dbReference>
<organism evidence="7 8">
    <name type="scientific">Cryobacterium breve</name>
    <dbReference type="NCBI Taxonomy" id="1259258"/>
    <lineage>
        <taxon>Bacteria</taxon>
        <taxon>Bacillati</taxon>
        <taxon>Actinomycetota</taxon>
        <taxon>Actinomycetes</taxon>
        <taxon>Micrococcales</taxon>
        <taxon>Microbacteriaceae</taxon>
        <taxon>Cryobacterium</taxon>
    </lineage>
</organism>
<feature type="compositionally biased region" description="Basic residues" evidence="5">
    <location>
        <begin position="122"/>
        <end position="146"/>
    </location>
</feature>
<dbReference type="InterPro" id="IPR050107">
    <property type="entry name" value="ABC_carbohydrate_import_ATPase"/>
</dbReference>
<keyword evidence="8" id="KW-1185">Reference proteome</keyword>
<dbReference type="SUPFAM" id="SSF52540">
    <property type="entry name" value="P-loop containing nucleoside triphosphate hydrolases"/>
    <property type="match status" value="1"/>
</dbReference>
<feature type="domain" description="ABC transporter" evidence="6">
    <location>
        <begin position="38"/>
        <end position="87"/>
    </location>
</feature>
<evidence type="ECO:0000256" key="3">
    <source>
        <dbReference type="ARBA" id="ARBA00022741"/>
    </source>
</evidence>
<accession>A0ABY7NA99</accession>
<feature type="compositionally biased region" description="Basic residues" evidence="5">
    <location>
        <begin position="209"/>
        <end position="220"/>
    </location>
</feature>
<dbReference type="GO" id="GO:0005524">
    <property type="term" value="F:ATP binding"/>
    <property type="evidence" value="ECO:0007669"/>
    <property type="project" value="UniProtKB-KW"/>
</dbReference>
<keyword evidence="3" id="KW-0547">Nucleotide-binding</keyword>
<evidence type="ECO:0000256" key="1">
    <source>
        <dbReference type="ARBA" id="ARBA00022448"/>
    </source>
</evidence>
<dbReference type="PANTHER" id="PTHR43790">
    <property type="entry name" value="CARBOHYDRATE TRANSPORT ATP-BINDING PROTEIN MG119-RELATED"/>
    <property type="match status" value="1"/>
</dbReference>
<proteinExistence type="predicted"/>
<evidence type="ECO:0000259" key="6">
    <source>
        <dbReference type="Pfam" id="PF00005"/>
    </source>
</evidence>
<evidence type="ECO:0000256" key="2">
    <source>
        <dbReference type="ARBA" id="ARBA00022737"/>
    </source>
</evidence>
<dbReference type="EMBL" id="CP075584">
    <property type="protein sequence ID" value="WBM78927.1"/>
    <property type="molecule type" value="Genomic_DNA"/>
</dbReference>
<reference evidence="7 8" key="1">
    <citation type="submission" date="2021-05" db="EMBL/GenBank/DDBJ databases">
        <authorList>
            <person name="Kumar R."/>
            <person name="Kumar A."/>
            <person name="Mukhia S."/>
        </authorList>
    </citation>
    <scope>NUCLEOTIDE SEQUENCE [LARGE SCALE GENOMIC DNA]</scope>
    <source>
        <strain evidence="7 8">ERMR7:08</strain>
    </source>
</reference>
<gene>
    <name evidence="7" type="ORF">KIV56_10075</name>
</gene>
<feature type="compositionally biased region" description="Basic and acidic residues" evidence="5">
    <location>
        <begin position="178"/>
        <end position="187"/>
    </location>
</feature>
<evidence type="ECO:0000313" key="7">
    <source>
        <dbReference type="EMBL" id="WBM78927.1"/>
    </source>
</evidence>
<feature type="region of interest" description="Disordered" evidence="5">
    <location>
        <begin position="95"/>
        <end position="220"/>
    </location>
</feature>
<dbReference type="InterPro" id="IPR027417">
    <property type="entry name" value="P-loop_NTPase"/>
</dbReference>
<protein>
    <submittedName>
        <fullName evidence="7">ATP-binding cassette domain-containing protein</fullName>
    </submittedName>
</protein>
<name>A0ABY7NA99_9MICO</name>
<dbReference type="PANTHER" id="PTHR43790:SF9">
    <property type="entry name" value="GALACTOFURANOSE TRANSPORTER ATP-BINDING PROTEIN YTFR"/>
    <property type="match status" value="1"/>
</dbReference>
<dbReference type="Gene3D" id="3.40.50.300">
    <property type="entry name" value="P-loop containing nucleotide triphosphate hydrolases"/>
    <property type="match status" value="1"/>
</dbReference>
<evidence type="ECO:0000256" key="5">
    <source>
        <dbReference type="SAM" id="MobiDB-lite"/>
    </source>
</evidence>
<sequence length="220" mass="23417">MNNHDTVDVTTPDKVEPAAPATLVMSDISKLYSGVAALSNVSVEILPGEVHAILGENGAGKSTLMNVASGTAQPDGGSITFEGTPIGVLTPAIAVQARNRDRPPASRRASGHDRPGESAGRPARRGPRVRHVARSHRHGAARRRRPERAPSGSRGTPVGCPEAPARDRQGSCPQAETPHPRRTDRAPRSGIRRPPIRTCAQVRVERDGRRLHHPPPGRSP</sequence>
<dbReference type="Pfam" id="PF00005">
    <property type="entry name" value="ABC_tran"/>
    <property type="match status" value="1"/>
</dbReference>